<accession>A0A3S5AM20</accession>
<gene>
    <name evidence="2" type="ORF">PXEA_LOCUS20607</name>
</gene>
<evidence type="ECO:0000256" key="1">
    <source>
        <dbReference type="SAM" id="MobiDB-lite"/>
    </source>
</evidence>
<reference evidence="2" key="1">
    <citation type="submission" date="2018-11" db="EMBL/GenBank/DDBJ databases">
        <authorList>
            <consortium name="Pathogen Informatics"/>
        </authorList>
    </citation>
    <scope>NUCLEOTIDE SEQUENCE</scope>
</reference>
<comment type="caution">
    <text evidence="2">The sequence shown here is derived from an EMBL/GenBank/DDBJ whole genome shotgun (WGS) entry which is preliminary data.</text>
</comment>
<dbReference type="AlphaFoldDB" id="A0A3S5AM20"/>
<protein>
    <submittedName>
        <fullName evidence="2">Uncharacterized protein</fullName>
    </submittedName>
</protein>
<keyword evidence="3" id="KW-1185">Reference proteome</keyword>
<sequence>MGNHSSPDGSSRQRQQKCHISAKRFATLVESDPKPEEGKATSSPLNIRQSLVGQLKWPGVRERVQRSVRFLYGAQFGTTNTLNFIILLSR</sequence>
<name>A0A3S5AM20_9PLAT</name>
<proteinExistence type="predicted"/>
<organism evidence="2 3">
    <name type="scientific">Protopolystoma xenopodis</name>
    <dbReference type="NCBI Taxonomy" id="117903"/>
    <lineage>
        <taxon>Eukaryota</taxon>
        <taxon>Metazoa</taxon>
        <taxon>Spiralia</taxon>
        <taxon>Lophotrochozoa</taxon>
        <taxon>Platyhelminthes</taxon>
        <taxon>Monogenea</taxon>
        <taxon>Polyopisthocotylea</taxon>
        <taxon>Polystomatidea</taxon>
        <taxon>Polystomatidae</taxon>
        <taxon>Protopolystoma</taxon>
    </lineage>
</organism>
<evidence type="ECO:0000313" key="2">
    <source>
        <dbReference type="EMBL" id="VEL27167.1"/>
    </source>
</evidence>
<dbReference type="EMBL" id="CAAALY010085342">
    <property type="protein sequence ID" value="VEL27167.1"/>
    <property type="molecule type" value="Genomic_DNA"/>
</dbReference>
<evidence type="ECO:0000313" key="3">
    <source>
        <dbReference type="Proteomes" id="UP000784294"/>
    </source>
</evidence>
<feature type="region of interest" description="Disordered" evidence="1">
    <location>
        <begin position="26"/>
        <end position="45"/>
    </location>
</feature>
<dbReference type="Proteomes" id="UP000784294">
    <property type="component" value="Unassembled WGS sequence"/>
</dbReference>